<feature type="compositionally biased region" description="Low complexity" evidence="2">
    <location>
        <begin position="405"/>
        <end position="414"/>
    </location>
</feature>
<feature type="compositionally biased region" description="Basic and acidic residues" evidence="2">
    <location>
        <begin position="314"/>
        <end position="323"/>
    </location>
</feature>
<dbReference type="CDD" id="cd14686">
    <property type="entry name" value="bZIP"/>
    <property type="match status" value="1"/>
</dbReference>
<dbReference type="GO" id="GO:0003700">
    <property type="term" value="F:DNA-binding transcription factor activity"/>
    <property type="evidence" value="ECO:0007669"/>
    <property type="project" value="InterPro"/>
</dbReference>
<feature type="compositionally biased region" description="Polar residues" evidence="2">
    <location>
        <begin position="303"/>
        <end position="312"/>
    </location>
</feature>
<dbReference type="EMBL" id="VDEP01000239">
    <property type="protein sequence ID" value="KAA1121109.1"/>
    <property type="molecule type" value="Genomic_DNA"/>
</dbReference>
<feature type="compositionally biased region" description="Basic residues" evidence="2">
    <location>
        <begin position="415"/>
        <end position="428"/>
    </location>
</feature>
<feature type="compositionally biased region" description="Polar residues" evidence="2">
    <location>
        <begin position="186"/>
        <end position="223"/>
    </location>
</feature>
<feature type="compositionally biased region" description="Polar residues" evidence="2">
    <location>
        <begin position="91"/>
        <end position="110"/>
    </location>
</feature>
<reference evidence="4 5" key="1">
    <citation type="submission" date="2019-05" db="EMBL/GenBank/DDBJ databases">
        <title>Emergence of the Ug99 lineage of the wheat stem rust pathogen through somatic hybridization.</title>
        <authorList>
            <person name="Li F."/>
            <person name="Upadhyaya N.M."/>
            <person name="Sperschneider J."/>
            <person name="Matny O."/>
            <person name="Nguyen-Phuc H."/>
            <person name="Mago R."/>
            <person name="Raley C."/>
            <person name="Miller M.E."/>
            <person name="Silverstein K.A.T."/>
            <person name="Henningsen E."/>
            <person name="Hirsch C.D."/>
            <person name="Visser B."/>
            <person name="Pretorius Z.A."/>
            <person name="Steffenson B.J."/>
            <person name="Schwessinger B."/>
            <person name="Dodds P.N."/>
            <person name="Figueroa M."/>
        </authorList>
    </citation>
    <scope>NUCLEOTIDE SEQUENCE [LARGE SCALE GENOMIC DNA]</scope>
    <source>
        <strain evidence="4 5">Ug99</strain>
    </source>
</reference>
<feature type="region of interest" description="Disordered" evidence="2">
    <location>
        <begin position="88"/>
        <end position="110"/>
    </location>
</feature>
<proteinExistence type="predicted"/>
<dbReference type="Gene3D" id="1.20.5.170">
    <property type="match status" value="1"/>
</dbReference>
<dbReference type="InterPro" id="IPR004827">
    <property type="entry name" value="bZIP"/>
</dbReference>
<feature type="region of interest" description="Disordered" evidence="2">
    <location>
        <begin position="397"/>
        <end position="504"/>
    </location>
</feature>
<feature type="compositionally biased region" description="Polar residues" evidence="2">
    <location>
        <begin position="11"/>
        <end position="21"/>
    </location>
</feature>
<gene>
    <name evidence="4" type="ORF">PGTUg99_013984</name>
</gene>
<dbReference type="Proteomes" id="UP000325313">
    <property type="component" value="Unassembled WGS sequence"/>
</dbReference>
<dbReference type="PROSITE" id="PS50217">
    <property type="entry name" value="BZIP"/>
    <property type="match status" value="1"/>
</dbReference>
<feature type="compositionally biased region" description="Polar residues" evidence="2">
    <location>
        <begin position="232"/>
        <end position="250"/>
    </location>
</feature>
<organism evidence="4 5">
    <name type="scientific">Puccinia graminis f. sp. tritici</name>
    <dbReference type="NCBI Taxonomy" id="56615"/>
    <lineage>
        <taxon>Eukaryota</taxon>
        <taxon>Fungi</taxon>
        <taxon>Dikarya</taxon>
        <taxon>Basidiomycota</taxon>
        <taxon>Pucciniomycotina</taxon>
        <taxon>Pucciniomycetes</taxon>
        <taxon>Pucciniales</taxon>
        <taxon>Pucciniaceae</taxon>
        <taxon>Puccinia</taxon>
    </lineage>
</organism>
<dbReference type="AlphaFoldDB" id="A0A5B0R782"/>
<dbReference type="FunFam" id="1.20.5.170:FF:000156">
    <property type="entry name" value="Uncharacterized protein"/>
    <property type="match status" value="1"/>
</dbReference>
<feature type="compositionally biased region" description="Low complexity" evidence="2">
    <location>
        <begin position="156"/>
        <end position="176"/>
    </location>
</feature>
<evidence type="ECO:0000256" key="1">
    <source>
        <dbReference type="SAM" id="Coils"/>
    </source>
</evidence>
<feature type="region of interest" description="Disordered" evidence="2">
    <location>
        <begin position="138"/>
        <end position="330"/>
    </location>
</feature>
<comment type="caution">
    <text evidence="4">The sequence shown here is derived from an EMBL/GenBank/DDBJ whole genome shotgun (WGS) entry which is preliminary data.</text>
</comment>
<feature type="compositionally biased region" description="Low complexity" evidence="2">
    <location>
        <begin position="491"/>
        <end position="502"/>
    </location>
</feature>
<protein>
    <recommendedName>
        <fullName evidence="3">BZIP domain-containing protein</fullName>
    </recommendedName>
</protein>
<feature type="compositionally biased region" description="Acidic residues" evidence="2">
    <location>
        <begin position="41"/>
        <end position="53"/>
    </location>
</feature>
<evidence type="ECO:0000256" key="2">
    <source>
        <dbReference type="SAM" id="MobiDB-lite"/>
    </source>
</evidence>
<accession>A0A5B0R782</accession>
<sequence length="522" mass="58674">MDNQALLLPSDQETPTPQPTRSGRIPLRPTSTSLNPLDFLEFPDESESDDPDFDPLLLQQQPPTFNHTQQQQQQQIEQQLGFDFSILSDLPQPTSTWSPLTNDNQASFNPFNQFQTNETLNELSPLTQGEIAGVPFVNINLPESDDSPEFIPPPTTRSSAAATAAAIASASSSSSRPSKRPRRETNYTATADQNPPANRSLNQPTAGPSKPSKSTKLPASISNRYVAIAPTPDSTSYQDPVRQQTNSNRQIIERSDDDDDDSDHSSQTHRLPTHAEIVQRNTANRSKPGPKPRKNLVSFNHDLPQSSSNLENHQFIEDREDSMKRKREGMRKNRERKKIYIVSLEDRCLELAEENARLREENQELIRESRENWKNKAKSLEVFKLLNQQIQRLQQGTPTAVDLVSPPSNSLSTRSSHHQPQRSRQTLKRKNEDVYINDEEEEGLEEPHRLLRPTPTTTTTSASTTRSANNSTKQTNPFSSSNQNLTLKRASVPSSSSYSHHNSTARGRTLLDVLSLQHRKSS</sequence>
<feature type="compositionally biased region" description="Acidic residues" evidence="2">
    <location>
        <begin position="435"/>
        <end position="444"/>
    </location>
</feature>
<feature type="compositionally biased region" description="Low complexity" evidence="2">
    <location>
        <begin position="54"/>
        <end position="76"/>
    </location>
</feature>
<keyword evidence="1" id="KW-0175">Coiled coil</keyword>
<evidence type="ECO:0000259" key="3">
    <source>
        <dbReference type="PROSITE" id="PS50217"/>
    </source>
</evidence>
<feature type="coiled-coil region" evidence="1">
    <location>
        <begin position="341"/>
        <end position="371"/>
    </location>
</feature>
<evidence type="ECO:0000313" key="4">
    <source>
        <dbReference type="EMBL" id="KAA1121109.1"/>
    </source>
</evidence>
<feature type="compositionally biased region" description="Polar residues" evidence="2">
    <location>
        <begin position="473"/>
        <end position="486"/>
    </location>
</feature>
<name>A0A5B0R782_PUCGR</name>
<evidence type="ECO:0000313" key="5">
    <source>
        <dbReference type="Proteomes" id="UP000325313"/>
    </source>
</evidence>
<feature type="compositionally biased region" description="Low complexity" evidence="2">
    <location>
        <begin position="452"/>
        <end position="472"/>
    </location>
</feature>
<feature type="region of interest" description="Disordered" evidence="2">
    <location>
        <begin position="1"/>
        <end position="76"/>
    </location>
</feature>
<feature type="domain" description="BZIP" evidence="3">
    <location>
        <begin position="316"/>
        <end position="368"/>
    </location>
</feature>